<dbReference type="EMBL" id="PKSL01000010">
    <property type="protein sequence ID" value="POW15826.1"/>
    <property type="molecule type" value="Genomic_DNA"/>
</dbReference>
<organism evidence="2 3">
    <name type="scientific">Puccinia striiformis</name>
    <dbReference type="NCBI Taxonomy" id="27350"/>
    <lineage>
        <taxon>Eukaryota</taxon>
        <taxon>Fungi</taxon>
        <taxon>Dikarya</taxon>
        <taxon>Basidiomycota</taxon>
        <taxon>Pucciniomycotina</taxon>
        <taxon>Pucciniomycetes</taxon>
        <taxon>Pucciniales</taxon>
        <taxon>Pucciniaceae</taxon>
        <taxon>Puccinia</taxon>
    </lineage>
</organism>
<evidence type="ECO:0000256" key="1">
    <source>
        <dbReference type="SAM" id="SignalP"/>
    </source>
</evidence>
<feature type="chain" id="PRO_5015392980" evidence="1">
    <location>
        <begin position="32"/>
        <end position="257"/>
    </location>
</feature>
<proteinExistence type="predicted"/>
<reference evidence="2" key="1">
    <citation type="submission" date="2017-12" db="EMBL/GenBank/DDBJ databases">
        <title>Gene loss provides genomic basis for host adaptation in cereal stripe rust fungi.</title>
        <authorList>
            <person name="Xia C."/>
        </authorList>
    </citation>
    <scope>NUCLEOTIDE SEQUENCE [LARGE SCALE GENOMIC DNA]</scope>
    <source>
        <strain evidence="2">93-210</strain>
    </source>
</reference>
<dbReference type="VEuPathDB" id="FungiDB:PSHT_04049"/>
<evidence type="ECO:0000313" key="3">
    <source>
        <dbReference type="Proteomes" id="UP000239156"/>
    </source>
</evidence>
<dbReference type="VEuPathDB" id="FungiDB:PSTT_01853"/>
<keyword evidence="1" id="KW-0732">Signal</keyword>
<dbReference type="AlphaFoldDB" id="A0A2S4W231"/>
<protein>
    <submittedName>
        <fullName evidence="2">Uncharacterized protein</fullName>
    </submittedName>
</protein>
<evidence type="ECO:0000313" key="2">
    <source>
        <dbReference type="EMBL" id="POW15826.1"/>
    </source>
</evidence>
<comment type="caution">
    <text evidence="2">The sequence shown here is derived from an EMBL/GenBank/DDBJ whole genome shotgun (WGS) entry which is preliminary data.</text>
</comment>
<sequence>MSITSPIAMLLTEMLMGFCVLHHYMEPIAVAAPVEGAQPLVDVAVGDHGHGLSMPADPPLFGIKVGQSGQTVVKDSHDAEASAVVKPTVPQTSTGGSPGQEPLLKCVGHVEADAKHFAREWLSTPVKVTFYEKGINFENVPTSISFTQFCEDPGYFILPGDEELYGFTEDEKEKVITELMARPGGNEIIRMSKGEGEGSTQSAHPSPYHINDQQVVYTPGDKRFHKNVHSIGFKDRGVTFTTFSTSHKTDKQPISVA</sequence>
<gene>
    <name evidence="2" type="ORF">PSTT_01853</name>
</gene>
<feature type="signal peptide" evidence="1">
    <location>
        <begin position="1"/>
        <end position="31"/>
    </location>
</feature>
<name>A0A2S4W231_9BASI</name>
<keyword evidence="3" id="KW-1185">Reference proteome</keyword>
<dbReference type="Proteomes" id="UP000239156">
    <property type="component" value="Unassembled WGS sequence"/>
</dbReference>
<accession>A0A2S4W231</accession>